<reference evidence="7" key="2">
    <citation type="submission" date="2021-09" db="EMBL/GenBank/DDBJ databases">
        <authorList>
            <person name="Gilroy R."/>
        </authorList>
    </citation>
    <scope>NUCLEOTIDE SEQUENCE</scope>
    <source>
        <strain evidence="7">CHK171-7178</strain>
    </source>
</reference>
<dbReference type="PANTHER" id="PTHR24567">
    <property type="entry name" value="CRP FAMILY TRANSCRIPTIONAL REGULATORY PROTEIN"/>
    <property type="match status" value="1"/>
</dbReference>
<organism evidence="7 8">
    <name type="scientific">Sporosarcina psychrophila</name>
    <name type="common">Bacillus psychrophilus</name>
    <dbReference type="NCBI Taxonomy" id="1476"/>
    <lineage>
        <taxon>Bacteria</taxon>
        <taxon>Bacillati</taxon>
        <taxon>Bacillota</taxon>
        <taxon>Bacilli</taxon>
        <taxon>Bacillales</taxon>
        <taxon>Caryophanaceae</taxon>
        <taxon>Sporosarcina</taxon>
    </lineage>
</organism>
<dbReference type="CDD" id="cd00038">
    <property type="entry name" value="CAP_ED"/>
    <property type="match status" value="1"/>
</dbReference>
<dbReference type="InterPro" id="IPR050397">
    <property type="entry name" value="Env_Response_Regulators"/>
</dbReference>
<protein>
    <submittedName>
        <fullName evidence="7">Crp/Fnr family transcriptional regulator</fullName>
    </submittedName>
</protein>
<keyword evidence="1" id="KW-0805">Transcription regulation</keyword>
<dbReference type="Gene3D" id="2.60.120.10">
    <property type="entry name" value="Jelly Rolls"/>
    <property type="match status" value="1"/>
</dbReference>
<dbReference type="InterPro" id="IPR012318">
    <property type="entry name" value="HTH_CRP"/>
</dbReference>
<evidence type="ECO:0000256" key="2">
    <source>
        <dbReference type="ARBA" id="ARBA00023125"/>
    </source>
</evidence>
<dbReference type="InterPro" id="IPR000595">
    <property type="entry name" value="cNMP-bd_dom"/>
</dbReference>
<reference evidence="7" key="1">
    <citation type="journal article" date="2021" name="PeerJ">
        <title>Extensive microbial diversity within the chicken gut microbiome revealed by metagenomics and culture.</title>
        <authorList>
            <person name="Gilroy R."/>
            <person name="Ravi A."/>
            <person name="Getino M."/>
            <person name="Pursley I."/>
            <person name="Horton D.L."/>
            <person name="Alikhan N.F."/>
            <person name="Baker D."/>
            <person name="Gharbi K."/>
            <person name="Hall N."/>
            <person name="Watson M."/>
            <person name="Adriaenssens E.M."/>
            <person name="Foster-Nyarko E."/>
            <person name="Jarju S."/>
            <person name="Secka A."/>
            <person name="Antonio M."/>
            <person name="Oren A."/>
            <person name="Chaudhuri R.R."/>
            <person name="La Ragione R."/>
            <person name="Hildebrand F."/>
            <person name="Pallen M.J."/>
        </authorList>
    </citation>
    <scope>NUCLEOTIDE SEQUENCE</scope>
    <source>
        <strain evidence="7">CHK171-7178</strain>
    </source>
</reference>
<dbReference type="GO" id="GO:0003677">
    <property type="term" value="F:DNA binding"/>
    <property type="evidence" value="ECO:0007669"/>
    <property type="project" value="UniProtKB-KW"/>
</dbReference>
<dbReference type="EMBL" id="DYWT01000011">
    <property type="protein sequence ID" value="HJF30278.1"/>
    <property type="molecule type" value="Genomic_DNA"/>
</dbReference>
<keyword evidence="4" id="KW-0804">Transcription</keyword>
<feature type="domain" description="HTH crp-type" evidence="6">
    <location>
        <begin position="125"/>
        <end position="191"/>
    </location>
</feature>
<dbReference type="AlphaFoldDB" id="A0A921FV35"/>
<dbReference type="Pfam" id="PF00027">
    <property type="entry name" value="cNMP_binding"/>
    <property type="match status" value="1"/>
</dbReference>
<evidence type="ECO:0000256" key="1">
    <source>
        <dbReference type="ARBA" id="ARBA00023015"/>
    </source>
</evidence>
<evidence type="ECO:0000256" key="3">
    <source>
        <dbReference type="ARBA" id="ARBA00023159"/>
    </source>
</evidence>
<evidence type="ECO:0000313" key="8">
    <source>
        <dbReference type="Proteomes" id="UP000698173"/>
    </source>
</evidence>
<dbReference type="PANTHER" id="PTHR24567:SF26">
    <property type="entry name" value="REGULATORY PROTEIN YEIL"/>
    <property type="match status" value="1"/>
</dbReference>
<accession>A0A921FV35</accession>
<name>A0A921FV35_SPOPS</name>
<dbReference type="SUPFAM" id="SSF51206">
    <property type="entry name" value="cAMP-binding domain-like"/>
    <property type="match status" value="1"/>
</dbReference>
<dbReference type="SMART" id="SM00100">
    <property type="entry name" value="cNMP"/>
    <property type="match status" value="1"/>
</dbReference>
<dbReference type="GO" id="GO:0003700">
    <property type="term" value="F:DNA-binding transcription factor activity"/>
    <property type="evidence" value="ECO:0007669"/>
    <property type="project" value="TreeGrafter"/>
</dbReference>
<dbReference type="InterPro" id="IPR014710">
    <property type="entry name" value="RmlC-like_jellyroll"/>
</dbReference>
<dbReference type="PROSITE" id="PS50042">
    <property type="entry name" value="CNMP_BINDING_3"/>
    <property type="match status" value="1"/>
</dbReference>
<proteinExistence type="predicted"/>
<dbReference type="Proteomes" id="UP000698173">
    <property type="component" value="Unassembled WGS sequence"/>
</dbReference>
<dbReference type="InterPro" id="IPR036390">
    <property type="entry name" value="WH_DNA-bd_sf"/>
</dbReference>
<keyword evidence="3" id="KW-0010">Activator</keyword>
<evidence type="ECO:0000259" key="6">
    <source>
        <dbReference type="PROSITE" id="PS51063"/>
    </source>
</evidence>
<dbReference type="InterPro" id="IPR018490">
    <property type="entry name" value="cNMP-bd_dom_sf"/>
</dbReference>
<sequence length="200" mass="23114">MVNSYLENGSRLFVKRNTVIYEQGTTGDGFYLVNEGKIKISMKVFNEKNRILEILGKGQLFGEQSLDQNSYFSTATALENSVVYYFTSKQFQDLVIKSKYFRNLFYSSMINKLKQLGAIIQLKSLSVEVQLANSLLELCHKYNSCEIPLNQQQLSNYTGLTRITIYKIVKEWKDLRLIIEKEGKLFIGNPKLLQEYVNTT</sequence>
<dbReference type="Pfam" id="PF13545">
    <property type="entry name" value="HTH_Crp_2"/>
    <property type="match status" value="1"/>
</dbReference>
<comment type="caution">
    <text evidence="7">The sequence shown here is derived from an EMBL/GenBank/DDBJ whole genome shotgun (WGS) entry which is preliminary data.</text>
</comment>
<evidence type="ECO:0000259" key="5">
    <source>
        <dbReference type="PROSITE" id="PS50042"/>
    </source>
</evidence>
<evidence type="ECO:0000313" key="7">
    <source>
        <dbReference type="EMBL" id="HJF30278.1"/>
    </source>
</evidence>
<keyword evidence="2" id="KW-0238">DNA-binding</keyword>
<dbReference type="PROSITE" id="PS51063">
    <property type="entry name" value="HTH_CRP_2"/>
    <property type="match status" value="1"/>
</dbReference>
<gene>
    <name evidence="7" type="ORF">K8V56_00690</name>
</gene>
<dbReference type="GO" id="GO:0005829">
    <property type="term" value="C:cytosol"/>
    <property type="evidence" value="ECO:0007669"/>
    <property type="project" value="TreeGrafter"/>
</dbReference>
<dbReference type="SUPFAM" id="SSF46785">
    <property type="entry name" value="Winged helix' DNA-binding domain"/>
    <property type="match status" value="1"/>
</dbReference>
<feature type="domain" description="Cyclic nucleotide-binding" evidence="5">
    <location>
        <begin position="13"/>
        <end position="112"/>
    </location>
</feature>
<evidence type="ECO:0000256" key="4">
    <source>
        <dbReference type="ARBA" id="ARBA00023163"/>
    </source>
</evidence>